<proteinExistence type="predicted"/>
<sequence length="157" mass="16993">MLVQAPTSRAHPATHGGLRRDDEVTGRRRTGAPLLNTACDGSSTWRGTVTATGTVAREWWYRLSTPSAIRLGENWILPWHCGATGEKWALTCAPWAFCGFWQVGSQDPLDNPGGRPPWGMEGAPVAGPLVLLRHCLEVHASGPSLILIATEELRFAA</sequence>
<gene>
    <name evidence="2" type="ORF">NDU88_005255</name>
</gene>
<keyword evidence="3" id="KW-1185">Reference proteome</keyword>
<feature type="region of interest" description="Disordered" evidence="1">
    <location>
        <begin position="1"/>
        <end position="33"/>
    </location>
</feature>
<name>A0AAV7PI18_PLEWA</name>
<evidence type="ECO:0000313" key="2">
    <source>
        <dbReference type="EMBL" id="KAJ1126849.1"/>
    </source>
</evidence>
<organism evidence="2 3">
    <name type="scientific">Pleurodeles waltl</name>
    <name type="common">Iberian ribbed newt</name>
    <dbReference type="NCBI Taxonomy" id="8319"/>
    <lineage>
        <taxon>Eukaryota</taxon>
        <taxon>Metazoa</taxon>
        <taxon>Chordata</taxon>
        <taxon>Craniata</taxon>
        <taxon>Vertebrata</taxon>
        <taxon>Euteleostomi</taxon>
        <taxon>Amphibia</taxon>
        <taxon>Batrachia</taxon>
        <taxon>Caudata</taxon>
        <taxon>Salamandroidea</taxon>
        <taxon>Salamandridae</taxon>
        <taxon>Pleurodelinae</taxon>
        <taxon>Pleurodeles</taxon>
    </lineage>
</organism>
<evidence type="ECO:0000313" key="3">
    <source>
        <dbReference type="Proteomes" id="UP001066276"/>
    </source>
</evidence>
<evidence type="ECO:0000256" key="1">
    <source>
        <dbReference type="SAM" id="MobiDB-lite"/>
    </source>
</evidence>
<dbReference type="AlphaFoldDB" id="A0AAV7PI18"/>
<dbReference type="EMBL" id="JANPWB010000011">
    <property type="protein sequence ID" value="KAJ1126849.1"/>
    <property type="molecule type" value="Genomic_DNA"/>
</dbReference>
<protein>
    <submittedName>
        <fullName evidence="2">Uncharacterized protein</fullName>
    </submittedName>
</protein>
<comment type="caution">
    <text evidence="2">The sequence shown here is derived from an EMBL/GenBank/DDBJ whole genome shotgun (WGS) entry which is preliminary data.</text>
</comment>
<dbReference type="Proteomes" id="UP001066276">
    <property type="component" value="Chromosome 7"/>
</dbReference>
<accession>A0AAV7PI18</accession>
<reference evidence="2" key="1">
    <citation type="journal article" date="2022" name="bioRxiv">
        <title>Sequencing and chromosome-scale assembly of the giantPleurodeles waltlgenome.</title>
        <authorList>
            <person name="Brown T."/>
            <person name="Elewa A."/>
            <person name="Iarovenko S."/>
            <person name="Subramanian E."/>
            <person name="Araus A.J."/>
            <person name="Petzold A."/>
            <person name="Susuki M."/>
            <person name="Suzuki K.-i.T."/>
            <person name="Hayashi T."/>
            <person name="Toyoda A."/>
            <person name="Oliveira C."/>
            <person name="Osipova E."/>
            <person name="Leigh N.D."/>
            <person name="Simon A."/>
            <person name="Yun M.H."/>
        </authorList>
    </citation>
    <scope>NUCLEOTIDE SEQUENCE</scope>
    <source>
        <strain evidence="2">20211129_DDA</strain>
        <tissue evidence="2">Liver</tissue>
    </source>
</reference>